<reference evidence="2" key="1">
    <citation type="submission" date="2021-07" db="EMBL/GenBank/DDBJ databases">
        <authorList>
            <person name="Catto M.A."/>
            <person name="Jacobson A."/>
            <person name="Kennedy G."/>
            <person name="Labadie P."/>
            <person name="Hunt B.G."/>
            <person name="Srinivasan R."/>
        </authorList>
    </citation>
    <scope>NUCLEOTIDE SEQUENCE</scope>
    <source>
        <strain evidence="2">PL_HMW_Pooled</strain>
        <tissue evidence="2">Head</tissue>
    </source>
</reference>
<name>A0AAE1GY44_9NEOP</name>
<reference evidence="2" key="2">
    <citation type="journal article" date="2023" name="BMC Genomics">
        <title>Pest status, molecular evolution, and epigenetic factors derived from the genome assembly of Frankliniella fusca, a thysanopteran phytovirus vector.</title>
        <authorList>
            <person name="Catto M.A."/>
            <person name="Labadie P.E."/>
            <person name="Jacobson A.L."/>
            <person name="Kennedy G.G."/>
            <person name="Srinivasan R."/>
            <person name="Hunt B.G."/>
        </authorList>
    </citation>
    <scope>NUCLEOTIDE SEQUENCE</scope>
    <source>
        <strain evidence="2">PL_HMW_Pooled</strain>
    </source>
</reference>
<dbReference type="AlphaFoldDB" id="A0AAE1GY44"/>
<proteinExistence type="predicted"/>
<gene>
    <name evidence="2" type="ORF">KUF71_020581</name>
</gene>
<feature type="compositionally biased region" description="Low complexity" evidence="1">
    <location>
        <begin position="30"/>
        <end position="44"/>
    </location>
</feature>
<comment type="caution">
    <text evidence="2">The sequence shown here is derived from an EMBL/GenBank/DDBJ whole genome shotgun (WGS) entry which is preliminary data.</text>
</comment>
<evidence type="ECO:0000313" key="2">
    <source>
        <dbReference type="EMBL" id="KAK3910876.1"/>
    </source>
</evidence>
<evidence type="ECO:0000313" key="3">
    <source>
        <dbReference type="Proteomes" id="UP001219518"/>
    </source>
</evidence>
<evidence type="ECO:0000256" key="1">
    <source>
        <dbReference type="SAM" id="MobiDB-lite"/>
    </source>
</evidence>
<organism evidence="2 3">
    <name type="scientific">Frankliniella fusca</name>
    <dbReference type="NCBI Taxonomy" id="407009"/>
    <lineage>
        <taxon>Eukaryota</taxon>
        <taxon>Metazoa</taxon>
        <taxon>Ecdysozoa</taxon>
        <taxon>Arthropoda</taxon>
        <taxon>Hexapoda</taxon>
        <taxon>Insecta</taxon>
        <taxon>Pterygota</taxon>
        <taxon>Neoptera</taxon>
        <taxon>Paraneoptera</taxon>
        <taxon>Thysanoptera</taxon>
        <taxon>Terebrantia</taxon>
        <taxon>Thripoidea</taxon>
        <taxon>Thripidae</taxon>
        <taxon>Frankliniella</taxon>
    </lineage>
</organism>
<dbReference type="Proteomes" id="UP001219518">
    <property type="component" value="Unassembled WGS sequence"/>
</dbReference>
<dbReference type="PANTHER" id="PTHR46579:SF1">
    <property type="entry name" value="F5_8 TYPE C DOMAIN-CONTAINING PROTEIN"/>
    <property type="match status" value="1"/>
</dbReference>
<dbReference type="PANTHER" id="PTHR46579">
    <property type="entry name" value="F5/8 TYPE C DOMAIN-CONTAINING PROTEIN-RELATED"/>
    <property type="match status" value="1"/>
</dbReference>
<feature type="region of interest" description="Disordered" evidence="1">
    <location>
        <begin position="1"/>
        <end position="78"/>
    </location>
</feature>
<feature type="compositionally biased region" description="Acidic residues" evidence="1">
    <location>
        <begin position="45"/>
        <end position="69"/>
    </location>
</feature>
<accession>A0AAE1GY44</accession>
<sequence length="463" mass="52503">MFGGVQQEEEFEQHPGDEVPNGEDEELLNDGEGASSSSSESSASDSDDDESEDNESEDGSGEEAEELDGEPNVGVADGDVPLYPNSRISLAESLIMILTLSLRFSLSGECVELESKDSVCERCGDNTKSAFFIEIQLIHQLQKLFLRPGFVEQLMYRFNRVKKHAVNYEDIYDGNVYKEQIENGFLSHVHNISLMWYTDGIQIFKSSKFGVRPLFFSINELSYKARTLKENTLLCGLWFGKLKPKPNLFLKPFRQTFQTFKTDGFRFHVPEGDQITVKGKLLCGTCDLPAKSLFMRSKQFNAYYGCAKCYSKGERAPAGRTTVHVHPFTPPVEVRLRQNNEVIQCARIARRTEKSNILGIKGLSILYFLMPDMIRGTGIDIMHQLFLGVCKALTKFWFDSFSGELFSCSAMTDIINERLSSIRSPSFVQRMTRSLAELKLWKAKEYKLFFFLYAIPALNAVKF</sequence>
<dbReference type="EMBL" id="JAHWGI010000207">
    <property type="protein sequence ID" value="KAK3910876.1"/>
    <property type="molecule type" value="Genomic_DNA"/>
</dbReference>
<keyword evidence="3" id="KW-1185">Reference proteome</keyword>
<protein>
    <submittedName>
        <fullName evidence="2">GMP reductase</fullName>
    </submittedName>
</protein>
<feature type="compositionally biased region" description="Acidic residues" evidence="1">
    <location>
        <begin position="20"/>
        <end position="29"/>
    </location>
</feature>